<organism evidence="3 4">
    <name type="scientific">Candidatus Kaiserbacteria bacterium CG10_big_fil_rev_8_21_14_0_10_56_12</name>
    <dbReference type="NCBI Taxonomy" id="1974611"/>
    <lineage>
        <taxon>Bacteria</taxon>
        <taxon>Candidatus Kaiseribacteriota</taxon>
    </lineage>
</organism>
<dbReference type="AlphaFoldDB" id="A0A2H0UC28"/>
<feature type="region of interest" description="Disordered" evidence="2">
    <location>
        <begin position="333"/>
        <end position="373"/>
    </location>
</feature>
<evidence type="ECO:0000256" key="2">
    <source>
        <dbReference type="SAM" id="MobiDB-lite"/>
    </source>
</evidence>
<comment type="caution">
    <text evidence="3">The sequence shown here is derived from an EMBL/GenBank/DDBJ whole genome shotgun (WGS) entry which is preliminary data.</text>
</comment>
<evidence type="ECO:0000313" key="3">
    <source>
        <dbReference type="EMBL" id="PIR83325.1"/>
    </source>
</evidence>
<sequence length="461" mass="52263">MSREGKPNGKAARRAEREAAAGAGEATTIEPAVEVAPTAEVMGLSDSGKGFFERMSDKGKNILYQAYEKVLGAPGALWDGTKRYATDLGLRTVAKTEIGYSQFWANKHEKKTAVLKGKLDVFDMQTKMLTQNKESLRRTIDNLKRQGMPGTTMMELAIKNFDRQIANIASKRDPIQSRFESQERKLAKHINARDQIANEMISNYDAELGPIEKKLEFLSSCKESVNQAISDAEAAQQEQLRELDATDRQIAETEEMLLAMGYSPRQVKKMYVQEKATNVATREMLRTQLEPYLARRTALEERIRLVDQQANPYRDRRDRYARITGLRPLDLGVETRTREEGSREREDIEGTTRRESESIAEYDQEVDEGDEEPKEFAVRELIKDWNAYLTKTYAKAVIPENGHIDQAVLTKMYKLGADSTITAESFMDVVGAYYKRMHTPMPVEFNSDVKAFISAHATEQS</sequence>
<proteinExistence type="predicted"/>
<reference evidence="4" key="1">
    <citation type="submission" date="2017-09" db="EMBL/GenBank/DDBJ databases">
        <title>Depth-based differentiation of microbial function through sediment-hosted aquifers and enrichment of novel symbionts in the deep terrestrial subsurface.</title>
        <authorList>
            <person name="Probst A.J."/>
            <person name="Ladd B."/>
            <person name="Jarett J.K."/>
            <person name="Geller-Mcgrath D.E."/>
            <person name="Sieber C.M.K."/>
            <person name="Emerson J.B."/>
            <person name="Anantharaman K."/>
            <person name="Thomas B.C."/>
            <person name="Malmstrom R."/>
            <person name="Stieglmeier M."/>
            <person name="Klingl A."/>
            <person name="Woyke T."/>
            <person name="Ryan C.M."/>
            <person name="Banfield J.F."/>
        </authorList>
    </citation>
    <scope>NUCLEOTIDE SEQUENCE [LARGE SCALE GENOMIC DNA]</scope>
</reference>
<evidence type="ECO:0000256" key="1">
    <source>
        <dbReference type="SAM" id="Coils"/>
    </source>
</evidence>
<evidence type="ECO:0000313" key="4">
    <source>
        <dbReference type="Proteomes" id="UP000230179"/>
    </source>
</evidence>
<feature type="coiled-coil region" evidence="1">
    <location>
        <begin position="179"/>
        <end position="256"/>
    </location>
</feature>
<dbReference type="Proteomes" id="UP000230179">
    <property type="component" value="Unassembled WGS sequence"/>
</dbReference>
<name>A0A2H0UC28_9BACT</name>
<keyword evidence="1" id="KW-0175">Coiled coil</keyword>
<feature type="compositionally biased region" description="Basic and acidic residues" evidence="2">
    <location>
        <begin position="333"/>
        <end position="357"/>
    </location>
</feature>
<accession>A0A2H0UC28</accession>
<feature type="region of interest" description="Disordered" evidence="2">
    <location>
        <begin position="1"/>
        <end position="30"/>
    </location>
</feature>
<gene>
    <name evidence="3" type="ORF">COU19_01170</name>
</gene>
<feature type="compositionally biased region" description="Basic and acidic residues" evidence="2">
    <location>
        <begin position="1"/>
        <end position="19"/>
    </location>
</feature>
<feature type="compositionally biased region" description="Acidic residues" evidence="2">
    <location>
        <begin position="358"/>
        <end position="373"/>
    </location>
</feature>
<protein>
    <submittedName>
        <fullName evidence="3">Uncharacterized protein</fullName>
    </submittedName>
</protein>
<dbReference type="EMBL" id="PFBL01000008">
    <property type="protein sequence ID" value="PIR83325.1"/>
    <property type="molecule type" value="Genomic_DNA"/>
</dbReference>